<feature type="domain" description="Capsule synthesis protein CapA" evidence="2">
    <location>
        <begin position="2"/>
        <end position="232"/>
    </location>
</feature>
<dbReference type="PANTHER" id="PTHR33393">
    <property type="entry name" value="POLYGLUTAMINE SYNTHESIS ACCESSORY PROTEIN RV0574C-RELATED"/>
    <property type="match status" value="1"/>
</dbReference>
<gene>
    <name evidence="3" type="ORF">GAY98_12395</name>
</gene>
<dbReference type="Gene3D" id="3.60.21.10">
    <property type="match status" value="1"/>
</dbReference>
<dbReference type="InterPro" id="IPR052169">
    <property type="entry name" value="CW_Biosynth-Accessory"/>
</dbReference>
<evidence type="ECO:0000256" key="1">
    <source>
        <dbReference type="ARBA" id="ARBA00005662"/>
    </source>
</evidence>
<dbReference type="CDD" id="cd07381">
    <property type="entry name" value="MPP_CapA"/>
    <property type="match status" value="1"/>
</dbReference>
<dbReference type="InterPro" id="IPR029052">
    <property type="entry name" value="Metallo-depent_PP-like"/>
</dbReference>
<dbReference type="Proteomes" id="UP000469427">
    <property type="component" value="Unassembled WGS sequence"/>
</dbReference>
<evidence type="ECO:0000259" key="2">
    <source>
        <dbReference type="SMART" id="SM00854"/>
    </source>
</evidence>
<protein>
    <submittedName>
        <fullName evidence="3">CapA family protein</fullName>
    </submittedName>
</protein>
<dbReference type="SMART" id="SM00854">
    <property type="entry name" value="PGA_cap"/>
    <property type="match status" value="1"/>
</dbReference>
<dbReference type="EMBL" id="WDBI01000019">
    <property type="protein sequence ID" value="KAB6525793.1"/>
    <property type="molecule type" value="Genomic_DNA"/>
</dbReference>
<dbReference type="InterPro" id="IPR019079">
    <property type="entry name" value="Capsule_synth_CapA"/>
</dbReference>
<dbReference type="SUPFAM" id="SSF56300">
    <property type="entry name" value="Metallo-dependent phosphatases"/>
    <property type="match status" value="1"/>
</dbReference>
<evidence type="ECO:0000313" key="3">
    <source>
        <dbReference type="EMBL" id="KAB6525793.1"/>
    </source>
</evidence>
<reference evidence="3 4" key="1">
    <citation type="journal article" date="2019" name="Nat. Med.">
        <title>A library of human gut bacterial isolates paired with longitudinal multiomics data enables mechanistic microbiome research.</title>
        <authorList>
            <person name="Poyet M."/>
            <person name="Groussin M."/>
            <person name="Gibbons S.M."/>
            <person name="Avila-Pacheco J."/>
            <person name="Jiang X."/>
            <person name="Kearney S.M."/>
            <person name="Perrotta A.R."/>
            <person name="Berdy B."/>
            <person name="Zhao S."/>
            <person name="Lieberman T.D."/>
            <person name="Swanson P.K."/>
            <person name="Smith M."/>
            <person name="Roesemann S."/>
            <person name="Alexander J.E."/>
            <person name="Rich S.A."/>
            <person name="Livny J."/>
            <person name="Vlamakis H."/>
            <person name="Clish C."/>
            <person name="Bullock K."/>
            <person name="Deik A."/>
            <person name="Scott J."/>
            <person name="Pierce K.A."/>
            <person name="Xavier R.J."/>
            <person name="Alm E.J."/>
        </authorList>
    </citation>
    <scope>NUCLEOTIDE SEQUENCE [LARGE SCALE GENOMIC DNA]</scope>
    <source>
        <strain evidence="3 4">BIOML-A122</strain>
    </source>
</reference>
<comment type="similarity">
    <text evidence="1">Belongs to the CapA family.</text>
</comment>
<name>A0A6I0ZV66_PHOVU</name>
<proteinExistence type="inferred from homology"/>
<evidence type="ECO:0000313" key="4">
    <source>
        <dbReference type="Proteomes" id="UP000469427"/>
    </source>
</evidence>
<dbReference type="Pfam" id="PF09587">
    <property type="entry name" value="PGA_cap"/>
    <property type="match status" value="1"/>
</dbReference>
<sequence>MVIRVFGDLVINNPETIELELKLKRILEESDFNIVNFEAPVYCHKANKMQKSGPSLYQSNKTLAWLKDNSFNIVSLANNHIMDYGEEAFEETINRLGGIHHVGAGDWENAYSPLILEQDDVTVAIFSMAELQFGILYEQHDKYMKGGAWINHPSVNNIIKRTKKVVDYVIMIAHAGLEDEDIPLPEWRERYRELIDVGCDVIIGGHTHMVQGCEIFKEKLICYSLGNFVFERNLAKKDSWCIGEFVSLSLSRKGIEYNIFGTRFFNNRVELISDEYWKEKLDLLNKKLGEGYENEINRICIKKMDAYNMLFSMGGYIYPNRYLWKSIIRYFLRRCDNIHVLNNLQCESHRWTIMRALRKKNGL</sequence>
<accession>A0A6I0ZV66</accession>
<dbReference type="AlphaFoldDB" id="A0A6I0ZV66"/>
<dbReference type="RefSeq" id="WP_149937412.1">
    <property type="nucleotide sequence ID" value="NZ_CP072234.1"/>
</dbReference>
<comment type="caution">
    <text evidence="3">The sequence shown here is derived from an EMBL/GenBank/DDBJ whole genome shotgun (WGS) entry which is preliminary data.</text>
</comment>
<organism evidence="3 4">
    <name type="scientific">Phocaeicola vulgatus</name>
    <name type="common">Bacteroides vulgatus</name>
    <dbReference type="NCBI Taxonomy" id="821"/>
    <lineage>
        <taxon>Bacteria</taxon>
        <taxon>Pseudomonadati</taxon>
        <taxon>Bacteroidota</taxon>
        <taxon>Bacteroidia</taxon>
        <taxon>Bacteroidales</taxon>
        <taxon>Bacteroidaceae</taxon>
        <taxon>Phocaeicola</taxon>
    </lineage>
</organism>
<dbReference type="PANTHER" id="PTHR33393:SF11">
    <property type="entry name" value="POLYGLUTAMINE SYNTHESIS ACCESSORY PROTEIN RV0574C-RELATED"/>
    <property type="match status" value="1"/>
</dbReference>